<dbReference type="RefSeq" id="WP_104872600.1">
    <property type="nucleotide sequence ID" value="NZ_PUAP01000048.1"/>
</dbReference>
<evidence type="ECO:0000313" key="4">
    <source>
        <dbReference type="EMBL" id="PQF21033.1"/>
    </source>
</evidence>
<gene>
    <name evidence="4" type="ORF">CUS89_14175</name>
</gene>
<dbReference type="GO" id="GO:0016780">
    <property type="term" value="F:phosphotransferase activity, for other substituted phosphate groups"/>
    <property type="evidence" value="ECO:0007669"/>
    <property type="project" value="TreeGrafter"/>
</dbReference>
<reference evidence="4 5" key="1">
    <citation type="journal article" date="2018" name="Pathog. Dis.">
        <title>Whole-genome sequencing based characterization of antimicrobial resistance in Enterococcus.</title>
        <authorList>
            <person name="Tyson G."/>
        </authorList>
    </citation>
    <scope>NUCLEOTIDE SEQUENCE [LARGE SCALE GENOMIC DNA]</scope>
    <source>
        <strain evidence="4 5">CVM N55263</strain>
    </source>
</reference>
<comment type="similarity">
    <text evidence="1">Belongs to the bacterial sugar transferase family.</text>
</comment>
<dbReference type="PANTHER" id="PTHR30576">
    <property type="entry name" value="COLANIC BIOSYNTHESIS UDP-GLUCOSE LIPID CARRIER TRANSFERASE"/>
    <property type="match status" value="1"/>
</dbReference>
<feature type="transmembrane region" description="Helical" evidence="2">
    <location>
        <begin position="35"/>
        <end position="59"/>
    </location>
</feature>
<evidence type="ECO:0000259" key="3">
    <source>
        <dbReference type="Pfam" id="PF02397"/>
    </source>
</evidence>
<sequence>MKRWEELPKEMQCNEVRYYYEILRKRRFSLVLKRIFDIVVSLIMIVFFSWLFLILALAIKIDSPGPVFYRQERITRYGKKFKIHKFRTMVINADREGSLVTLKDDNRITRVGRILRKCRLDEISQLVDVFMGNMSFVGTRPEVEKYVNSYSSNMLATLLLPAGITSEASILYKDEDSFLNNLEDVDRVYIEKILPEKMNYNLKSIENFNFYNEIKTMGKTTLIIFGKKNPTKKKSENESAKCINRMEN</sequence>
<organism evidence="4 5">
    <name type="scientific">Enterococcus mundtii</name>
    <dbReference type="NCBI Taxonomy" id="53346"/>
    <lineage>
        <taxon>Bacteria</taxon>
        <taxon>Bacillati</taxon>
        <taxon>Bacillota</taxon>
        <taxon>Bacilli</taxon>
        <taxon>Lactobacillales</taxon>
        <taxon>Enterococcaceae</taxon>
        <taxon>Enterococcus</taxon>
    </lineage>
</organism>
<dbReference type="EMBL" id="PUAP01000048">
    <property type="protein sequence ID" value="PQF21033.1"/>
    <property type="molecule type" value="Genomic_DNA"/>
</dbReference>
<proteinExistence type="inferred from homology"/>
<name>A0A2S7RP66_ENTMU</name>
<accession>A0A2S7RP66</accession>
<evidence type="ECO:0000256" key="2">
    <source>
        <dbReference type="SAM" id="Phobius"/>
    </source>
</evidence>
<dbReference type="Proteomes" id="UP000237934">
    <property type="component" value="Unassembled WGS sequence"/>
</dbReference>
<feature type="domain" description="Bacterial sugar transferase" evidence="3">
    <location>
        <begin position="33"/>
        <end position="225"/>
    </location>
</feature>
<dbReference type="Pfam" id="PF02397">
    <property type="entry name" value="Bac_transf"/>
    <property type="match status" value="1"/>
</dbReference>
<protein>
    <submittedName>
        <fullName evidence="4">Glycosyl transferase</fullName>
    </submittedName>
</protein>
<dbReference type="PANTHER" id="PTHR30576:SF0">
    <property type="entry name" value="UNDECAPRENYL-PHOSPHATE N-ACETYLGALACTOSAMINYL 1-PHOSPHATE TRANSFERASE-RELATED"/>
    <property type="match status" value="1"/>
</dbReference>
<keyword evidence="2" id="KW-0812">Transmembrane</keyword>
<keyword evidence="2" id="KW-0472">Membrane</keyword>
<keyword evidence="4" id="KW-0808">Transferase</keyword>
<keyword evidence="2" id="KW-1133">Transmembrane helix</keyword>
<evidence type="ECO:0000256" key="1">
    <source>
        <dbReference type="ARBA" id="ARBA00006464"/>
    </source>
</evidence>
<dbReference type="AlphaFoldDB" id="A0A2S7RP66"/>
<evidence type="ECO:0000313" key="5">
    <source>
        <dbReference type="Proteomes" id="UP000237934"/>
    </source>
</evidence>
<comment type="caution">
    <text evidence="4">The sequence shown here is derived from an EMBL/GenBank/DDBJ whole genome shotgun (WGS) entry which is preliminary data.</text>
</comment>
<dbReference type="InterPro" id="IPR003362">
    <property type="entry name" value="Bact_transf"/>
</dbReference>